<keyword evidence="8" id="KW-1185">Reference proteome</keyword>
<feature type="transmembrane region" description="Helical" evidence="6">
    <location>
        <begin position="79"/>
        <end position="99"/>
    </location>
</feature>
<comment type="caution">
    <text evidence="7">The sequence shown here is derived from an EMBL/GenBank/DDBJ whole genome shotgun (WGS) entry which is preliminary data.</text>
</comment>
<evidence type="ECO:0000313" key="8">
    <source>
        <dbReference type="Proteomes" id="UP001597368"/>
    </source>
</evidence>
<sequence length="426" mass="44167">MTSPRPLVSWRLLIFGLAAAALSGSLMFAGPSLSASTSGPHRLDLGVLSGVGGTLVSVLLGLPFGVLIDRVRRRRSVMVVMALLGTVAVASVTAADALGTPGGPHVIAIVTVTAALKAVAPVGQDAILPSVVGREHLIPANALLSVLPQALFLGLGLVLPSALERDEFAFLVIVTVAVAVAALLFRSVDVIEEPPPPRAGIWREMVEGIGFTVKQPVLRAIAVYLLASALFAELVDEVTGKALNAAIDVSAMNMPLGEYIWLSSMVSIYGVTLLGAVLAVLLHRRLGAFRLAWSAVLVSQPFTLLLALSGTGHGHIWYMIGRFVPLLGTIVAAIALLSHRQAITPDRLLGRVCGLLLVVTSLAGALGELLETPVEWFTDLNGSSSTPLALLPGPALATVVALAAAVPLLRARHLVAGTTPEPTAAR</sequence>
<reference evidence="8" key="1">
    <citation type="journal article" date="2019" name="Int. J. Syst. Evol. Microbiol.">
        <title>The Global Catalogue of Microorganisms (GCM) 10K type strain sequencing project: providing services to taxonomists for standard genome sequencing and annotation.</title>
        <authorList>
            <consortium name="The Broad Institute Genomics Platform"/>
            <consortium name="The Broad Institute Genome Sequencing Center for Infectious Disease"/>
            <person name="Wu L."/>
            <person name="Ma J."/>
        </authorList>
    </citation>
    <scope>NUCLEOTIDE SEQUENCE [LARGE SCALE GENOMIC DNA]</scope>
    <source>
        <strain evidence="8">ICMP 6774ER</strain>
    </source>
</reference>
<protein>
    <submittedName>
        <fullName evidence="7">MFS transporter</fullName>
    </submittedName>
</protein>
<dbReference type="RefSeq" id="WP_379578153.1">
    <property type="nucleotide sequence ID" value="NZ_JBHUFV010000055.1"/>
</dbReference>
<feature type="transmembrane region" description="Helical" evidence="6">
    <location>
        <begin position="168"/>
        <end position="188"/>
    </location>
</feature>
<dbReference type="Gene3D" id="1.20.1250.20">
    <property type="entry name" value="MFS general substrate transporter like domains"/>
    <property type="match status" value="1"/>
</dbReference>
<organism evidence="7 8">
    <name type="scientific">Nonomuraea mangrovi</name>
    <dbReference type="NCBI Taxonomy" id="2316207"/>
    <lineage>
        <taxon>Bacteria</taxon>
        <taxon>Bacillati</taxon>
        <taxon>Actinomycetota</taxon>
        <taxon>Actinomycetes</taxon>
        <taxon>Streptosporangiales</taxon>
        <taxon>Streptosporangiaceae</taxon>
        <taxon>Nonomuraea</taxon>
    </lineage>
</organism>
<dbReference type="Pfam" id="PF07690">
    <property type="entry name" value="MFS_1"/>
    <property type="match status" value="1"/>
</dbReference>
<keyword evidence="3 6" id="KW-0812">Transmembrane</keyword>
<evidence type="ECO:0000256" key="2">
    <source>
        <dbReference type="ARBA" id="ARBA00022475"/>
    </source>
</evidence>
<evidence type="ECO:0000256" key="4">
    <source>
        <dbReference type="ARBA" id="ARBA00022989"/>
    </source>
</evidence>
<dbReference type="PANTHER" id="PTHR23513">
    <property type="entry name" value="INTEGRAL MEMBRANE EFFLUX PROTEIN-RELATED"/>
    <property type="match status" value="1"/>
</dbReference>
<evidence type="ECO:0000313" key="7">
    <source>
        <dbReference type="EMBL" id="MFD1937202.1"/>
    </source>
</evidence>
<proteinExistence type="predicted"/>
<feature type="transmembrane region" description="Helical" evidence="6">
    <location>
        <begin position="387"/>
        <end position="409"/>
    </location>
</feature>
<dbReference type="PANTHER" id="PTHR23513:SF6">
    <property type="entry name" value="MAJOR FACILITATOR SUPERFAMILY ASSOCIATED DOMAIN-CONTAINING PROTEIN"/>
    <property type="match status" value="1"/>
</dbReference>
<feature type="transmembrane region" description="Helical" evidence="6">
    <location>
        <begin position="316"/>
        <end position="336"/>
    </location>
</feature>
<evidence type="ECO:0000256" key="5">
    <source>
        <dbReference type="ARBA" id="ARBA00023136"/>
    </source>
</evidence>
<dbReference type="InterPro" id="IPR036259">
    <property type="entry name" value="MFS_trans_sf"/>
</dbReference>
<dbReference type="SUPFAM" id="SSF103473">
    <property type="entry name" value="MFS general substrate transporter"/>
    <property type="match status" value="1"/>
</dbReference>
<evidence type="ECO:0000256" key="3">
    <source>
        <dbReference type="ARBA" id="ARBA00022692"/>
    </source>
</evidence>
<name>A0ABW4T5E7_9ACTN</name>
<dbReference type="InterPro" id="IPR011701">
    <property type="entry name" value="MFS"/>
</dbReference>
<feature type="transmembrane region" description="Helical" evidence="6">
    <location>
        <begin position="45"/>
        <end position="67"/>
    </location>
</feature>
<feature type="transmembrane region" description="Helical" evidence="6">
    <location>
        <begin position="291"/>
        <end position="310"/>
    </location>
</feature>
<keyword evidence="5 6" id="KW-0472">Membrane</keyword>
<keyword evidence="4 6" id="KW-1133">Transmembrane helix</keyword>
<comment type="subcellular location">
    <subcellularLocation>
        <location evidence="1">Cell membrane</location>
        <topology evidence="1">Multi-pass membrane protein</topology>
    </subcellularLocation>
</comment>
<feature type="transmembrane region" description="Helical" evidence="6">
    <location>
        <begin position="348"/>
        <end position="367"/>
    </location>
</feature>
<evidence type="ECO:0000256" key="1">
    <source>
        <dbReference type="ARBA" id="ARBA00004651"/>
    </source>
</evidence>
<dbReference type="Proteomes" id="UP001597368">
    <property type="component" value="Unassembled WGS sequence"/>
</dbReference>
<evidence type="ECO:0000256" key="6">
    <source>
        <dbReference type="SAM" id="Phobius"/>
    </source>
</evidence>
<accession>A0ABW4T5E7</accession>
<dbReference type="EMBL" id="JBHUFV010000055">
    <property type="protein sequence ID" value="MFD1937202.1"/>
    <property type="molecule type" value="Genomic_DNA"/>
</dbReference>
<gene>
    <name evidence="7" type="ORF">ACFSKW_37610</name>
</gene>
<feature type="transmembrane region" description="Helical" evidence="6">
    <location>
        <begin position="259"/>
        <end position="282"/>
    </location>
</feature>
<feature type="transmembrane region" description="Helical" evidence="6">
    <location>
        <begin position="140"/>
        <end position="162"/>
    </location>
</feature>
<keyword evidence="2" id="KW-1003">Cell membrane</keyword>